<dbReference type="RefSeq" id="WP_358238042.1">
    <property type="nucleotide sequence ID" value="NZ_JBHSFS010000015.1"/>
</dbReference>
<evidence type="ECO:0000313" key="2">
    <source>
        <dbReference type="Proteomes" id="UP001595990"/>
    </source>
</evidence>
<dbReference type="Gene3D" id="2.30.110.10">
    <property type="entry name" value="Electron Transport, Fmn-binding Protein, Chain A"/>
    <property type="match status" value="1"/>
</dbReference>
<dbReference type="SUPFAM" id="SSF50475">
    <property type="entry name" value="FMN-binding split barrel"/>
    <property type="match status" value="1"/>
</dbReference>
<dbReference type="InterPro" id="IPR024747">
    <property type="entry name" value="Pyridox_Oxase-rel"/>
</dbReference>
<dbReference type="EMBL" id="JBHSFS010000015">
    <property type="protein sequence ID" value="MFC4516644.1"/>
    <property type="molecule type" value="Genomic_DNA"/>
</dbReference>
<protein>
    <submittedName>
        <fullName evidence="1">Pyridoxamine 5'-phosphate oxidase family protein</fullName>
    </submittedName>
</protein>
<reference evidence="2" key="1">
    <citation type="journal article" date="2019" name="Int. J. Syst. Evol. Microbiol.">
        <title>The Global Catalogue of Microorganisms (GCM) 10K type strain sequencing project: providing services to taxonomists for standard genome sequencing and annotation.</title>
        <authorList>
            <consortium name="The Broad Institute Genomics Platform"/>
            <consortium name="The Broad Institute Genome Sequencing Center for Infectious Disease"/>
            <person name="Wu L."/>
            <person name="Ma J."/>
        </authorList>
    </citation>
    <scope>NUCLEOTIDE SEQUENCE [LARGE SCALE GENOMIC DNA]</scope>
    <source>
        <strain evidence="2">CECT 8064</strain>
    </source>
</reference>
<dbReference type="Pfam" id="PF12900">
    <property type="entry name" value="Pyridox_ox_2"/>
    <property type="match status" value="1"/>
</dbReference>
<dbReference type="Proteomes" id="UP001595990">
    <property type="component" value="Unassembled WGS sequence"/>
</dbReference>
<evidence type="ECO:0000313" key="1">
    <source>
        <dbReference type="EMBL" id="MFC4516644.1"/>
    </source>
</evidence>
<sequence length="148" mass="16330">MARITDMARITESLSRYEALGLLKGAKIGRLVFSHQALPAVRPVNHVLLDDRVIIRAHTGAALLGPARDGAVVAYEADEFDTERRTGWSVVVTGEARLVRDPDLQQRYHDALEPWIGGDMTHTVSISLDLVTGCRITSRTTTDGRPER</sequence>
<accession>A0ABV9BRG8</accession>
<name>A0ABV9BRG8_9ACTN</name>
<proteinExistence type="predicted"/>
<comment type="caution">
    <text evidence="1">The sequence shown here is derived from an EMBL/GenBank/DDBJ whole genome shotgun (WGS) entry which is preliminary data.</text>
</comment>
<organism evidence="1 2">
    <name type="scientific">Streptomyces ehimensis</name>
    <dbReference type="NCBI Taxonomy" id="68195"/>
    <lineage>
        <taxon>Bacteria</taxon>
        <taxon>Bacillati</taxon>
        <taxon>Actinomycetota</taxon>
        <taxon>Actinomycetes</taxon>
        <taxon>Kitasatosporales</taxon>
        <taxon>Streptomycetaceae</taxon>
        <taxon>Streptomyces</taxon>
    </lineage>
</organism>
<gene>
    <name evidence="1" type="ORF">ACFPEN_27400</name>
</gene>
<keyword evidence="2" id="KW-1185">Reference proteome</keyword>
<dbReference type="InterPro" id="IPR012349">
    <property type="entry name" value="Split_barrel_FMN-bd"/>
</dbReference>